<evidence type="ECO:0000313" key="2">
    <source>
        <dbReference type="Proteomes" id="UP000004994"/>
    </source>
</evidence>
<organism evidence="1">
    <name type="scientific">Solanum lycopersicum</name>
    <name type="common">Tomato</name>
    <name type="synonym">Lycopersicon esculentum</name>
    <dbReference type="NCBI Taxonomy" id="4081"/>
    <lineage>
        <taxon>Eukaryota</taxon>
        <taxon>Viridiplantae</taxon>
        <taxon>Streptophyta</taxon>
        <taxon>Embryophyta</taxon>
        <taxon>Tracheophyta</taxon>
        <taxon>Spermatophyta</taxon>
        <taxon>Magnoliopsida</taxon>
        <taxon>eudicotyledons</taxon>
        <taxon>Gunneridae</taxon>
        <taxon>Pentapetalae</taxon>
        <taxon>asterids</taxon>
        <taxon>lamiids</taxon>
        <taxon>Solanales</taxon>
        <taxon>Solanaceae</taxon>
        <taxon>Solanoideae</taxon>
        <taxon>Solaneae</taxon>
        <taxon>Solanum</taxon>
        <taxon>Solanum subgen. Lycopersicon</taxon>
    </lineage>
</organism>
<dbReference type="EnsemblPlants" id="Solyc01g105490.3.1">
    <property type="protein sequence ID" value="Solyc01g105490.3.1.1"/>
    <property type="gene ID" value="Solyc01g105490.3"/>
</dbReference>
<dbReference type="AlphaFoldDB" id="A0A3Q7ER84"/>
<keyword evidence="2" id="KW-1185">Reference proteome</keyword>
<dbReference type="Proteomes" id="UP000004994">
    <property type="component" value="Chromosome 1"/>
</dbReference>
<reference evidence="1" key="2">
    <citation type="submission" date="2019-01" db="UniProtKB">
        <authorList>
            <consortium name="EnsemblPlants"/>
        </authorList>
    </citation>
    <scope>IDENTIFICATION</scope>
    <source>
        <strain evidence="1">cv. Heinz 1706</strain>
    </source>
</reference>
<evidence type="ECO:0000313" key="1">
    <source>
        <dbReference type="EnsemblPlants" id="Solyc01g105490.3.1.1"/>
    </source>
</evidence>
<dbReference type="InParanoid" id="A0A3Q7ER84"/>
<sequence>MTRMNIDCPKGEQSRYKSEEDIQLHFLYYPNNDQDDVFVEEQNKIITHLMVLLHIANYEFSHWYC</sequence>
<protein>
    <submittedName>
        <fullName evidence="1">Uncharacterized protein</fullName>
    </submittedName>
</protein>
<proteinExistence type="predicted"/>
<accession>A0A3Q7ER84</accession>
<dbReference type="Gramene" id="Solyc01g105490.3.1">
    <property type="protein sequence ID" value="Solyc01g105490.3.1.1"/>
    <property type="gene ID" value="Solyc01g105490.3"/>
</dbReference>
<name>A0A3Q7ER84_SOLLC</name>
<reference evidence="1" key="1">
    <citation type="journal article" date="2012" name="Nature">
        <title>The tomato genome sequence provides insights into fleshy fruit evolution.</title>
        <authorList>
            <consortium name="Tomato Genome Consortium"/>
        </authorList>
    </citation>
    <scope>NUCLEOTIDE SEQUENCE [LARGE SCALE GENOMIC DNA]</scope>
    <source>
        <strain evidence="1">cv. Heinz 1706</strain>
    </source>
</reference>